<dbReference type="AlphaFoldDB" id="A0A6S6RZ53"/>
<protein>
    <recommendedName>
        <fullName evidence="2">DUF945 domain-containing protein</fullName>
    </recommendedName>
</protein>
<organism evidence="1">
    <name type="scientific">uncultured Sulfurovum sp</name>
    <dbReference type="NCBI Taxonomy" id="269237"/>
    <lineage>
        <taxon>Bacteria</taxon>
        <taxon>Pseudomonadati</taxon>
        <taxon>Campylobacterota</taxon>
        <taxon>Epsilonproteobacteria</taxon>
        <taxon>Campylobacterales</taxon>
        <taxon>Sulfurovaceae</taxon>
        <taxon>Sulfurovum</taxon>
        <taxon>environmental samples</taxon>
    </lineage>
</organism>
<sequence length="485" mass="54478">MSRNKIIGSLVAISALWLGSTAYIGSNTEAYLKNYVERTNKIYEQYGFKVSLEAFEKGFFSSKANMNMDFIEPDMREIFSDTFKLPMKMNYNIENGPIFFEKGLGFGSSRIEQNLQASDYVVEEEAFKKMFKNDIMFNSSMVIGFAGNASFTAHSNPIVADIEGDTLTMSPLKMEGDMDMDTFEGKVKMFVDSLVASQGEDSLTIKSLLLDADITKFYANGFYLGDFLFEVDSLSTKGAILPISLENAKVSLGMLIDENKDKSIDMKFNIDADTRNSVLPKEYASLKKVALAYALNGTSLKGLLAFQDFTKRLEAKQQALALKLSSDNGAFDMEALEELEKFQVEAEEEMMLLLAGLLNKDRTNLTVNMNLLDKQDKESSLNMKVAYVGDEVLPTTSKDLMEKFTKDFLELLAVDLNIELNKDYIANLPVELQEKLAPQLQMGTMLGVVKDNNVSYRFDAKYQPKTLMVNGEDRTEMLQMLERGI</sequence>
<reference evidence="1" key="1">
    <citation type="submission" date="2020-01" db="EMBL/GenBank/DDBJ databases">
        <authorList>
            <person name="Meier V. D."/>
            <person name="Meier V D."/>
        </authorList>
    </citation>
    <scope>NUCLEOTIDE SEQUENCE</scope>
    <source>
        <strain evidence="1">HLG_WM_MAG_04</strain>
    </source>
</reference>
<dbReference type="InterPro" id="IPR010352">
    <property type="entry name" value="DUF945"/>
</dbReference>
<accession>A0A6S6RZ53</accession>
<dbReference type="EMBL" id="CACVAX010000005">
    <property type="protein sequence ID" value="CAA6801381.1"/>
    <property type="molecule type" value="Genomic_DNA"/>
</dbReference>
<name>A0A6S6RZ53_9BACT</name>
<evidence type="ECO:0008006" key="2">
    <source>
        <dbReference type="Google" id="ProtNLM"/>
    </source>
</evidence>
<proteinExistence type="predicted"/>
<dbReference type="Pfam" id="PF06097">
    <property type="entry name" value="DUF945"/>
    <property type="match status" value="1"/>
</dbReference>
<evidence type="ECO:0000313" key="1">
    <source>
        <dbReference type="EMBL" id="CAA6801381.1"/>
    </source>
</evidence>
<gene>
    <name evidence="1" type="ORF">HELGO_WM10185</name>
</gene>